<sequence>MRRVALALAVTSAACPLQAQQDTLYLRTLASNCAQCHGTDGRTAPGSALPSLAGQPRDYLLAQLQAFKAGTRTSTIMQQLARGYSDAQLEQLAAFFAAQRKP</sequence>
<dbReference type="GO" id="GO:0020037">
    <property type="term" value="F:heme binding"/>
    <property type="evidence" value="ECO:0007669"/>
    <property type="project" value="InterPro"/>
</dbReference>
<keyword evidence="7" id="KW-0732">Signal</keyword>
<keyword evidence="10" id="KW-1185">Reference proteome</keyword>
<dbReference type="Proteomes" id="UP000599109">
    <property type="component" value="Unassembled WGS sequence"/>
</dbReference>
<comment type="caution">
    <text evidence="9">The sequence shown here is derived from an EMBL/GenBank/DDBJ whole genome shotgun (WGS) entry which is preliminary data.</text>
</comment>
<evidence type="ECO:0000313" key="9">
    <source>
        <dbReference type="EMBL" id="MBL0392750.1"/>
    </source>
</evidence>
<accession>A0A936Z0Q1</accession>
<feature type="signal peptide" evidence="7">
    <location>
        <begin position="1"/>
        <end position="19"/>
    </location>
</feature>
<evidence type="ECO:0000256" key="6">
    <source>
        <dbReference type="PROSITE-ProRule" id="PRU00433"/>
    </source>
</evidence>
<dbReference type="GO" id="GO:0046872">
    <property type="term" value="F:metal ion binding"/>
    <property type="evidence" value="ECO:0007669"/>
    <property type="project" value="UniProtKB-KW"/>
</dbReference>
<dbReference type="AlphaFoldDB" id="A0A936Z0Q1"/>
<keyword evidence="2 6" id="KW-0349">Heme</keyword>
<dbReference type="PROSITE" id="PS51007">
    <property type="entry name" value="CYTC"/>
    <property type="match status" value="1"/>
</dbReference>
<evidence type="ECO:0000256" key="1">
    <source>
        <dbReference type="ARBA" id="ARBA00022448"/>
    </source>
</evidence>
<dbReference type="RefSeq" id="WP_201675356.1">
    <property type="nucleotide sequence ID" value="NZ_JAEQNE010000003.1"/>
</dbReference>
<name>A0A936Z0Q1_9BURK</name>
<dbReference type="InterPro" id="IPR036909">
    <property type="entry name" value="Cyt_c-like_dom_sf"/>
</dbReference>
<protein>
    <submittedName>
        <fullName evidence="9">C-type cytochrome</fullName>
    </submittedName>
</protein>
<evidence type="ECO:0000256" key="4">
    <source>
        <dbReference type="ARBA" id="ARBA00022982"/>
    </source>
</evidence>
<dbReference type="GO" id="GO:0009055">
    <property type="term" value="F:electron transfer activity"/>
    <property type="evidence" value="ECO:0007669"/>
    <property type="project" value="InterPro"/>
</dbReference>
<dbReference type="PANTHER" id="PTHR33751:SF9">
    <property type="entry name" value="CYTOCHROME C4"/>
    <property type="match status" value="1"/>
</dbReference>
<keyword evidence="5 6" id="KW-0408">Iron</keyword>
<evidence type="ECO:0000256" key="3">
    <source>
        <dbReference type="ARBA" id="ARBA00022723"/>
    </source>
</evidence>
<dbReference type="InterPro" id="IPR050597">
    <property type="entry name" value="Cytochrome_c_Oxidase_Subunit"/>
</dbReference>
<organism evidence="9 10">
    <name type="scientific">Ramlibacter monticola</name>
    <dbReference type="NCBI Taxonomy" id="1926872"/>
    <lineage>
        <taxon>Bacteria</taxon>
        <taxon>Pseudomonadati</taxon>
        <taxon>Pseudomonadota</taxon>
        <taxon>Betaproteobacteria</taxon>
        <taxon>Burkholderiales</taxon>
        <taxon>Comamonadaceae</taxon>
        <taxon>Ramlibacter</taxon>
    </lineage>
</organism>
<dbReference type="Gene3D" id="1.10.760.10">
    <property type="entry name" value="Cytochrome c-like domain"/>
    <property type="match status" value="1"/>
</dbReference>
<dbReference type="InterPro" id="IPR009056">
    <property type="entry name" value="Cyt_c-like_dom"/>
</dbReference>
<gene>
    <name evidence="9" type="ORF">JJ685_16555</name>
</gene>
<keyword evidence="4" id="KW-0249">Electron transport</keyword>
<feature type="domain" description="Cytochrome c" evidence="8">
    <location>
        <begin position="16"/>
        <end position="100"/>
    </location>
</feature>
<evidence type="ECO:0000313" key="10">
    <source>
        <dbReference type="Proteomes" id="UP000599109"/>
    </source>
</evidence>
<dbReference type="EMBL" id="JAEQNE010000003">
    <property type="protein sequence ID" value="MBL0392750.1"/>
    <property type="molecule type" value="Genomic_DNA"/>
</dbReference>
<keyword evidence="1" id="KW-0813">Transport</keyword>
<evidence type="ECO:0000256" key="5">
    <source>
        <dbReference type="ARBA" id="ARBA00023004"/>
    </source>
</evidence>
<evidence type="ECO:0000259" key="8">
    <source>
        <dbReference type="PROSITE" id="PS51007"/>
    </source>
</evidence>
<evidence type="ECO:0000256" key="2">
    <source>
        <dbReference type="ARBA" id="ARBA00022617"/>
    </source>
</evidence>
<dbReference type="PROSITE" id="PS51257">
    <property type="entry name" value="PROKAR_LIPOPROTEIN"/>
    <property type="match status" value="1"/>
</dbReference>
<dbReference type="PANTHER" id="PTHR33751">
    <property type="entry name" value="CBB3-TYPE CYTOCHROME C OXIDASE SUBUNIT FIXP"/>
    <property type="match status" value="1"/>
</dbReference>
<proteinExistence type="predicted"/>
<dbReference type="Pfam" id="PF00034">
    <property type="entry name" value="Cytochrom_C"/>
    <property type="match status" value="1"/>
</dbReference>
<feature type="chain" id="PRO_5037136350" evidence="7">
    <location>
        <begin position="20"/>
        <end position="102"/>
    </location>
</feature>
<dbReference type="SUPFAM" id="SSF46626">
    <property type="entry name" value="Cytochrome c"/>
    <property type="match status" value="1"/>
</dbReference>
<evidence type="ECO:0000256" key="7">
    <source>
        <dbReference type="SAM" id="SignalP"/>
    </source>
</evidence>
<reference evidence="9 10" key="1">
    <citation type="journal article" date="2017" name="Int. J. Syst. Evol. Microbiol.">
        <title>Ramlibacter monticola sp. nov., isolated from forest soil.</title>
        <authorList>
            <person name="Chaudhary D.K."/>
            <person name="Kim J."/>
        </authorList>
    </citation>
    <scope>NUCLEOTIDE SEQUENCE [LARGE SCALE GENOMIC DNA]</scope>
    <source>
        <strain evidence="9 10">KACC 19175</strain>
    </source>
</reference>
<keyword evidence="3 6" id="KW-0479">Metal-binding</keyword>